<dbReference type="GO" id="GO:0016020">
    <property type="term" value="C:membrane"/>
    <property type="evidence" value="ECO:0007669"/>
    <property type="project" value="UniProtKB-SubCell"/>
</dbReference>
<dbReference type="RefSeq" id="XP_009773147.1">
    <property type="nucleotide sequence ID" value="XM_009774845.1"/>
</dbReference>
<proteinExistence type="inferred from homology"/>
<dbReference type="Gene3D" id="3.30.70.100">
    <property type="match status" value="1"/>
</dbReference>
<dbReference type="GO" id="GO:0046872">
    <property type="term" value="F:metal ion binding"/>
    <property type="evidence" value="ECO:0007669"/>
    <property type="project" value="UniProtKB-KW"/>
</dbReference>
<dbReference type="STRING" id="4096.A0A1U7VZF3"/>
<dbReference type="CDD" id="cd00371">
    <property type="entry name" value="HMA"/>
    <property type="match status" value="1"/>
</dbReference>
<keyword evidence="2" id="KW-0488">Methylation</keyword>
<evidence type="ECO:0000256" key="2">
    <source>
        <dbReference type="ARBA" id="ARBA00022481"/>
    </source>
</evidence>
<evidence type="ECO:0000256" key="6">
    <source>
        <dbReference type="ARBA" id="ARBA00024045"/>
    </source>
</evidence>
<dbReference type="PANTHER" id="PTHR45811:SF49">
    <property type="entry name" value="OS04G0667600 PROTEIN"/>
    <property type="match status" value="1"/>
</dbReference>
<evidence type="ECO:0000313" key="8">
    <source>
        <dbReference type="Proteomes" id="UP000189701"/>
    </source>
</evidence>
<evidence type="ECO:0000256" key="1">
    <source>
        <dbReference type="ARBA" id="ARBA00004170"/>
    </source>
</evidence>
<reference evidence="9" key="2">
    <citation type="submission" date="2025-08" db="UniProtKB">
        <authorList>
            <consortium name="RefSeq"/>
        </authorList>
    </citation>
    <scope>IDENTIFICATION</scope>
    <source>
        <tissue evidence="9">Leaf</tissue>
    </source>
</reference>
<comment type="similarity">
    <text evidence="6">Belongs to the HIPP family.</text>
</comment>
<dbReference type="InterPro" id="IPR036163">
    <property type="entry name" value="HMA_dom_sf"/>
</dbReference>
<protein>
    <submittedName>
        <fullName evidence="9">Uncharacterized protein LOC104223411</fullName>
    </submittedName>
</protein>
<evidence type="ECO:0000256" key="3">
    <source>
        <dbReference type="ARBA" id="ARBA00022723"/>
    </source>
</evidence>
<gene>
    <name evidence="9" type="primary">LOC104223411</name>
</gene>
<name>A0A1U7VZF3_NICSY</name>
<keyword evidence="4" id="KW-0449">Lipoprotein</keyword>
<dbReference type="KEGG" id="nsy:104223411"/>
<keyword evidence="3" id="KW-0479">Metal-binding</keyword>
<evidence type="ECO:0000313" key="9">
    <source>
        <dbReference type="RefSeq" id="XP_009773147.1"/>
    </source>
</evidence>
<dbReference type="GeneID" id="104223411"/>
<keyword evidence="5" id="KW-0636">Prenylation</keyword>
<dbReference type="InterPro" id="IPR051863">
    <property type="entry name" value="HIPP"/>
</dbReference>
<evidence type="ECO:0000259" key="7">
    <source>
        <dbReference type="PROSITE" id="PS50846"/>
    </source>
</evidence>
<dbReference type="eggNOG" id="KOG1603">
    <property type="taxonomic scope" value="Eukaryota"/>
</dbReference>
<organism evidence="8 9">
    <name type="scientific">Nicotiana sylvestris</name>
    <name type="common">Wood tobacco</name>
    <name type="synonym">South American tobacco</name>
    <dbReference type="NCBI Taxonomy" id="4096"/>
    <lineage>
        <taxon>Eukaryota</taxon>
        <taxon>Viridiplantae</taxon>
        <taxon>Streptophyta</taxon>
        <taxon>Embryophyta</taxon>
        <taxon>Tracheophyta</taxon>
        <taxon>Spermatophyta</taxon>
        <taxon>Magnoliopsida</taxon>
        <taxon>eudicotyledons</taxon>
        <taxon>Gunneridae</taxon>
        <taxon>Pentapetalae</taxon>
        <taxon>asterids</taxon>
        <taxon>lamiids</taxon>
        <taxon>Solanales</taxon>
        <taxon>Solanaceae</taxon>
        <taxon>Nicotianoideae</taxon>
        <taxon>Nicotianeae</taxon>
        <taxon>Nicotiana</taxon>
    </lineage>
</organism>
<keyword evidence="8" id="KW-1185">Reference proteome</keyword>
<dbReference type="Proteomes" id="UP000189701">
    <property type="component" value="Unplaced"/>
</dbReference>
<dbReference type="PROSITE" id="PS50846">
    <property type="entry name" value="HMA_2"/>
    <property type="match status" value="1"/>
</dbReference>
<dbReference type="PANTHER" id="PTHR45811">
    <property type="entry name" value="COPPER TRANSPORT PROTEIN FAMILY-RELATED"/>
    <property type="match status" value="1"/>
</dbReference>
<comment type="subcellular location">
    <subcellularLocation>
        <location evidence="1">Membrane</location>
        <topology evidence="1">Peripheral membrane protein</topology>
    </subcellularLocation>
</comment>
<feature type="domain" description="HMA" evidence="7">
    <location>
        <begin position="1"/>
        <end position="68"/>
    </location>
</feature>
<dbReference type="InterPro" id="IPR006121">
    <property type="entry name" value="HMA_dom"/>
</dbReference>
<dbReference type="GO" id="GO:0009626">
    <property type="term" value="P:plant-type hypersensitive response"/>
    <property type="evidence" value="ECO:0007669"/>
    <property type="project" value="UniProtKB-KW"/>
</dbReference>
<dbReference type="SUPFAM" id="SSF55008">
    <property type="entry name" value="HMA, heavy metal-associated domain"/>
    <property type="match status" value="1"/>
</dbReference>
<reference evidence="8" key="1">
    <citation type="journal article" date="2013" name="Genome Biol.">
        <title>Reference genomes and transcriptomes of Nicotiana sylvestris and Nicotiana tomentosiformis.</title>
        <authorList>
            <person name="Sierro N."/>
            <person name="Battey J.N."/>
            <person name="Ouadi S."/>
            <person name="Bovet L."/>
            <person name="Goepfert S."/>
            <person name="Bakaher N."/>
            <person name="Peitsch M.C."/>
            <person name="Ivanov N.V."/>
        </authorList>
    </citation>
    <scope>NUCLEOTIDE SEQUENCE [LARGE SCALE GENOMIC DNA]</scope>
</reference>
<evidence type="ECO:0000256" key="5">
    <source>
        <dbReference type="ARBA" id="ARBA00023289"/>
    </source>
</evidence>
<dbReference type="AlphaFoldDB" id="A0A1U7VZF3"/>
<sequence>MKKLVFKLEIYDERDKQKALKVVSALPGVESIAIDMREKTLTVIGYVDPVNVLGKLRKNWYADLLSVGPAKEDDDEKEDEKKELDENEKIDELIKVYKNYNPYIP</sequence>
<dbReference type="Pfam" id="PF00403">
    <property type="entry name" value="HMA"/>
    <property type="match status" value="1"/>
</dbReference>
<accession>A0A1U7VZF3</accession>
<evidence type="ECO:0000256" key="4">
    <source>
        <dbReference type="ARBA" id="ARBA00023288"/>
    </source>
</evidence>